<evidence type="ECO:0000256" key="1">
    <source>
        <dbReference type="SAM" id="SignalP"/>
    </source>
</evidence>
<evidence type="ECO:0000313" key="3">
    <source>
        <dbReference type="Proteomes" id="UP001221208"/>
    </source>
</evidence>
<organism evidence="2 3">
    <name type="scientific">Janthinobacterium fluminis</name>
    <dbReference type="NCBI Taxonomy" id="2987524"/>
    <lineage>
        <taxon>Bacteria</taxon>
        <taxon>Pseudomonadati</taxon>
        <taxon>Pseudomonadota</taxon>
        <taxon>Betaproteobacteria</taxon>
        <taxon>Burkholderiales</taxon>
        <taxon>Oxalobacteraceae</taxon>
        <taxon>Janthinobacterium</taxon>
    </lineage>
</organism>
<accession>A0ABT5K2N1</accession>
<evidence type="ECO:0008006" key="4">
    <source>
        <dbReference type="Google" id="ProtNLM"/>
    </source>
</evidence>
<sequence>MSSPIRHLCAAVLGAVALMNGAVAAEPAFLDDVSIVAMTADDKQALKEGVLHFLDKNEDGGKQTWRHPGNAGMTADLSVDKTVMLEDGRSFIFCRQLGLVLRAGGKEQDLSRKTCTQKSGKFDIAGLDPVAAVHPPFLSDVSVAQLNKKEKASLLAAAVEALKGMEEGRTAAWSNKGLGNPQPLRVALTVSNTATKPGGFRDCRDLTMVLSAKNTQQTLVRRSCEGRTGWMDIEPGHEHDD</sequence>
<protein>
    <recommendedName>
        <fullName evidence="4">Surface antigen domain-containing protein</fullName>
    </recommendedName>
</protein>
<feature type="chain" id="PRO_5046822451" description="Surface antigen domain-containing protein" evidence="1">
    <location>
        <begin position="25"/>
        <end position="241"/>
    </location>
</feature>
<proteinExistence type="predicted"/>
<gene>
    <name evidence="2" type="ORF">OIK44_15525</name>
</gene>
<keyword evidence="1" id="KW-0732">Signal</keyword>
<evidence type="ECO:0000313" key="2">
    <source>
        <dbReference type="EMBL" id="MDC8758991.1"/>
    </source>
</evidence>
<reference evidence="2 3" key="1">
    <citation type="submission" date="2022-10" db="EMBL/GenBank/DDBJ databases">
        <title>Janthinobacterium sp. hw3 Genome sequencing.</title>
        <authorList>
            <person name="Park S."/>
        </authorList>
    </citation>
    <scope>NUCLEOTIDE SEQUENCE [LARGE SCALE GENOMIC DNA]</scope>
    <source>
        <strain evidence="3">hw3</strain>
    </source>
</reference>
<dbReference type="EMBL" id="JAQQXR010000005">
    <property type="protein sequence ID" value="MDC8758991.1"/>
    <property type="molecule type" value="Genomic_DNA"/>
</dbReference>
<name>A0ABT5K2N1_9BURK</name>
<feature type="signal peptide" evidence="1">
    <location>
        <begin position="1"/>
        <end position="24"/>
    </location>
</feature>
<dbReference type="RefSeq" id="WP_273671899.1">
    <property type="nucleotide sequence ID" value="NZ_JAQQXR010000005.1"/>
</dbReference>
<dbReference type="Proteomes" id="UP001221208">
    <property type="component" value="Unassembled WGS sequence"/>
</dbReference>
<keyword evidence="3" id="KW-1185">Reference proteome</keyword>
<comment type="caution">
    <text evidence="2">The sequence shown here is derived from an EMBL/GenBank/DDBJ whole genome shotgun (WGS) entry which is preliminary data.</text>
</comment>